<evidence type="ECO:0000313" key="2">
    <source>
        <dbReference type="Proteomes" id="UP000249910"/>
    </source>
</evidence>
<keyword evidence="2" id="KW-1185">Reference proteome</keyword>
<name>A0ABM6M0E9_9GAMM</name>
<evidence type="ECO:0000313" key="1">
    <source>
        <dbReference type="EMBL" id="ASG68273.1"/>
    </source>
</evidence>
<accession>A0ABM6M0E9</accession>
<proteinExistence type="predicted"/>
<evidence type="ECO:0008006" key="3">
    <source>
        <dbReference type="Google" id="ProtNLM"/>
    </source>
</evidence>
<dbReference type="Proteomes" id="UP000249910">
    <property type="component" value="Chromosome"/>
</dbReference>
<dbReference type="EMBL" id="CP022132">
    <property type="protein sequence ID" value="ASG68273.1"/>
    <property type="molecule type" value="Genomic_DNA"/>
</dbReference>
<gene>
    <name evidence="1" type="ORF">CDV26_07585</name>
</gene>
<dbReference type="RefSeq" id="WP_088772766.1">
    <property type="nucleotide sequence ID" value="NZ_CP022132.1"/>
</dbReference>
<organism evidence="1 2">
    <name type="scientific">Francisella halioticida</name>
    <dbReference type="NCBI Taxonomy" id="549298"/>
    <lineage>
        <taxon>Bacteria</taxon>
        <taxon>Pseudomonadati</taxon>
        <taxon>Pseudomonadota</taxon>
        <taxon>Gammaproteobacteria</taxon>
        <taxon>Thiotrichales</taxon>
        <taxon>Francisellaceae</taxon>
        <taxon>Francisella</taxon>
    </lineage>
</organism>
<protein>
    <recommendedName>
        <fullName evidence="3">Transposase IS701-like DDE domain-containing protein</fullName>
    </recommendedName>
</protein>
<sequence length="157" mass="17513">MSFPFGNFAYTNSFREELYDSFETYADTTFELIDALSSSNAKTAVELSLSPFFTRQYSSISQILKIESQSSILGKVGTKLINEIKLNNSSNIHFYALDETSILKPNSKSMDGRRFVYGLTNGTGKVGIGHSYSYLVYLGQEMGQWVVPVNLQRVTAA</sequence>
<reference evidence="1 2" key="1">
    <citation type="submission" date="2017-06" db="EMBL/GenBank/DDBJ databases">
        <title>Complete genome of Francisella halioticida.</title>
        <authorList>
            <person name="Sjodin A."/>
        </authorList>
    </citation>
    <scope>NUCLEOTIDE SEQUENCE [LARGE SCALE GENOMIC DNA]</scope>
    <source>
        <strain evidence="1 2">DSM 23729</strain>
    </source>
</reference>